<name>A0A1F6Y5B5_9BACT</name>
<sequence length="64" mass="7584">MGENAPKQEAPSIKSLLTKRQKDSFIKFFGQNWYERIDALTPQEWEKVRQTAEDLKEIGRFLIK</sequence>
<proteinExistence type="predicted"/>
<accession>A0A1F6Y5B5</accession>
<dbReference type="EMBL" id="MFVL01000016">
    <property type="protein sequence ID" value="OGJ01526.1"/>
    <property type="molecule type" value="Genomic_DNA"/>
</dbReference>
<evidence type="ECO:0000313" key="2">
    <source>
        <dbReference type="Proteomes" id="UP000177693"/>
    </source>
</evidence>
<reference evidence="1 2" key="1">
    <citation type="journal article" date="2016" name="Nat. Commun.">
        <title>Thousands of microbial genomes shed light on interconnected biogeochemical processes in an aquifer system.</title>
        <authorList>
            <person name="Anantharaman K."/>
            <person name="Brown C.T."/>
            <person name="Hug L.A."/>
            <person name="Sharon I."/>
            <person name="Castelle C.J."/>
            <person name="Probst A.J."/>
            <person name="Thomas B.C."/>
            <person name="Singh A."/>
            <person name="Wilkins M.J."/>
            <person name="Karaoz U."/>
            <person name="Brodie E.L."/>
            <person name="Williams K.H."/>
            <person name="Hubbard S.S."/>
            <person name="Banfield J.F."/>
        </authorList>
    </citation>
    <scope>NUCLEOTIDE SEQUENCE [LARGE SCALE GENOMIC DNA]</scope>
</reference>
<organism evidence="1 2">
    <name type="scientific">Candidatus Nomurabacteria bacterium RIFCSPLOWO2_02_FULL_40_67</name>
    <dbReference type="NCBI Taxonomy" id="1801787"/>
    <lineage>
        <taxon>Bacteria</taxon>
        <taxon>Candidatus Nomuraibacteriota</taxon>
    </lineage>
</organism>
<dbReference type="Proteomes" id="UP000177693">
    <property type="component" value="Unassembled WGS sequence"/>
</dbReference>
<dbReference type="AlphaFoldDB" id="A0A1F6Y5B5"/>
<protein>
    <submittedName>
        <fullName evidence="1">Uncharacterized protein</fullName>
    </submittedName>
</protein>
<gene>
    <name evidence="1" type="ORF">A3I23_00860</name>
</gene>
<comment type="caution">
    <text evidence="1">The sequence shown here is derived from an EMBL/GenBank/DDBJ whole genome shotgun (WGS) entry which is preliminary data.</text>
</comment>
<evidence type="ECO:0000313" key="1">
    <source>
        <dbReference type="EMBL" id="OGJ01526.1"/>
    </source>
</evidence>